<feature type="chain" id="PRO_5015755228" description="Fucose-specific lectin" evidence="7">
    <location>
        <begin position="26"/>
        <end position="589"/>
    </location>
</feature>
<dbReference type="GO" id="GO:0016020">
    <property type="term" value="C:membrane"/>
    <property type="evidence" value="ECO:0007669"/>
    <property type="project" value="UniProtKB-SubCell"/>
</dbReference>
<feature type="region of interest" description="Disordered" evidence="5">
    <location>
        <begin position="565"/>
        <end position="589"/>
    </location>
</feature>
<sequence length="589" mass="63069">MARRQSVKPLAFWISFLTLLESSYCSQYTAYFTEIGTQLIVQDSSGNFTYSPCHSGSTPAWPSNSLILPVSVDPVLTGTNIAAVGVVQDAALYADLFYQNSHFDLEHARYKCDFDTGLYTLVSSEALIEALDSSDTVPTVSEYTGLAAVRLVELEETRVFFHDSDASLQQLSYSADKTAEIYTVEPRSDNNLEMAHGLGTSSPWQIVTMPRSLTNSDTTSTSTQNFTVNETEFVLATLESWPTKVTNLAYAIDQDSSKYIYYIGTDSALYNVSLVADVNFGAWSINPTVEDESYWPLADAADADFAVASDPGSYETRIYYVSGGSIQELRRTGKNTWAEEAVLPEKSSQNATLPSSSSSSSSTSSPSTSAPPSSASPGVSSSGSESDSSSSSGNKSSSSTSTTSLTTIAKIGIGIGCSIAGLLVLCGLLALFIRRKAAARSRQQQKQQQAQQDGNYSSNDDEAALAPYGLQTLHSDAKYSRSVPEQGAKGSLLDKKYDVCGGQGQVEGCPTGHDTMAASTVIYVPAYELPTSEAAPRYEIATTRGQDAVPQYINEAPSNMKLTELEGSASMRSAKHGGLNHGSETVHEK</sequence>
<dbReference type="GO" id="GO:0071944">
    <property type="term" value="C:cell periphery"/>
    <property type="evidence" value="ECO:0007669"/>
    <property type="project" value="UniProtKB-ARBA"/>
</dbReference>
<evidence type="ECO:0000256" key="6">
    <source>
        <dbReference type="SAM" id="Phobius"/>
    </source>
</evidence>
<evidence type="ECO:0008006" key="10">
    <source>
        <dbReference type="Google" id="ProtNLM"/>
    </source>
</evidence>
<comment type="subcellular location">
    <subcellularLocation>
        <location evidence="1">Membrane</location>
        <topology evidence="1">Single-pass membrane protein</topology>
    </subcellularLocation>
</comment>
<evidence type="ECO:0000256" key="7">
    <source>
        <dbReference type="SAM" id="SignalP"/>
    </source>
</evidence>
<proteinExistence type="predicted"/>
<evidence type="ECO:0000256" key="2">
    <source>
        <dbReference type="ARBA" id="ARBA00022692"/>
    </source>
</evidence>
<feature type="compositionally biased region" description="Low complexity" evidence="5">
    <location>
        <begin position="347"/>
        <end position="403"/>
    </location>
</feature>
<keyword evidence="7" id="KW-0732">Signal</keyword>
<feature type="signal peptide" evidence="7">
    <location>
        <begin position="1"/>
        <end position="25"/>
    </location>
</feature>
<dbReference type="Proteomes" id="UP000241462">
    <property type="component" value="Unassembled WGS sequence"/>
</dbReference>
<evidence type="ECO:0000256" key="3">
    <source>
        <dbReference type="ARBA" id="ARBA00022989"/>
    </source>
</evidence>
<accession>A0A2T3A570</accession>
<evidence type="ECO:0000256" key="4">
    <source>
        <dbReference type="ARBA" id="ARBA00023136"/>
    </source>
</evidence>
<evidence type="ECO:0000256" key="1">
    <source>
        <dbReference type="ARBA" id="ARBA00004167"/>
    </source>
</evidence>
<gene>
    <name evidence="8" type="ORF">BD289DRAFT_483567</name>
</gene>
<keyword evidence="4 6" id="KW-0472">Membrane</keyword>
<protein>
    <recommendedName>
        <fullName evidence="10">Fucose-specific lectin</fullName>
    </recommendedName>
</protein>
<name>A0A2T3A570_9PEZI</name>
<dbReference type="EMBL" id="KZ678467">
    <property type="protein sequence ID" value="PSR82932.1"/>
    <property type="molecule type" value="Genomic_DNA"/>
</dbReference>
<dbReference type="PANTHER" id="PTHR15549">
    <property type="entry name" value="PAIRED IMMUNOGLOBULIN-LIKE TYPE 2 RECEPTOR"/>
    <property type="match status" value="1"/>
</dbReference>
<dbReference type="InterPro" id="IPR051694">
    <property type="entry name" value="Immunoregulatory_rcpt-like"/>
</dbReference>
<feature type="transmembrane region" description="Helical" evidence="6">
    <location>
        <begin position="411"/>
        <end position="433"/>
    </location>
</feature>
<organism evidence="8 9">
    <name type="scientific">Coniella lustricola</name>
    <dbReference type="NCBI Taxonomy" id="2025994"/>
    <lineage>
        <taxon>Eukaryota</taxon>
        <taxon>Fungi</taxon>
        <taxon>Dikarya</taxon>
        <taxon>Ascomycota</taxon>
        <taxon>Pezizomycotina</taxon>
        <taxon>Sordariomycetes</taxon>
        <taxon>Sordariomycetidae</taxon>
        <taxon>Diaporthales</taxon>
        <taxon>Schizoparmaceae</taxon>
        <taxon>Coniella</taxon>
    </lineage>
</organism>
<evidence type="ECO:0000256" key="5">
    <source>
        <dbReference type="SAM" id="MobiDB-lite"/>
    </source>
</evidence>
<dbReference type="SUPFAM" id="SSF89372">
    <property type="entry name" value="Fucose-specific lectin"/>
    <property type="match status" value="1"/>
</dbReference>
<feature type="region of interest" description="Disordered" evidence="5">
    <location>
        <begin position="343"/>
        <end position="403"/>
    </location>
</feature>
<reference evidence="8 9" key="1">
    <citation type="journal article" date="2018" name="Mycol. Prog.">
        <title>Coniella lustricola, a new species from submerged detritus.</title>
        <authorList>
            <person name="Raudabaugh D.B."/>
            <person name="Iturriaga T."/>
            <person name="Carver A."/>
            <person name="Mondo S."/>
            <person name="Pangilinan J."/>
            <person name="Lipzen A."/>
            <person name="He G."/>
            <person name="Amirebrahimi M."/>
            <person name="Grigoriev I.V."/>
            <person name="Miller A.N."/>
        </authorList>
    </citation>
    <scope>NUCLEOTIDE SEQUENCE [LARGE SCALE GENOMIC DNA]</scope>
    <source>
        <strain evidence="8 9">B22-T-1</strain>
    </source>
</reference>
<dbReference type="InParanoid" id="A0A2T3A570"/>
<dbReference type="PANTHER" id="PTHR15549:SF26">
    <property type="entry name" value="AXIAL BUDDING PATTERN PROTEIN 2-RELATED"/>
    <property type="match status" value="1"/>
</dbReference>
<keyword evidence="2 6" id="KW-0812">Transmembrane</keyword>
<dbReference type="OrthoDB" id="4696326at2759"/>
<evidence type="ECO:0000313" key="8">
    <source>
        <dbReference type="EMBL" id="PSR82932.1"/>
    </source>
</evidence>
<feature type="region of interest" description="Disordered" evidence="5">
    <location>
        <begin position="443"/>
        <end position="462"/>
    </location>
</feature>
<evidence type="ECO:0000313" key="9">
    <source>
        <dbReference type="Proteomes" id="UP000241462"/>
    </source>
</evidence>
<feature type="compositionally biased region" description="Low complexity" evidence="5">
    <location>
        <begin position="443"/>
        <end position="452"/>
    </location>
</feature>
<dbReference type="Gene3D" id="2.120.10.70">
    <property type="entry name" value="Fucose-specific lectin"/>
    <property type="match status" value="1"/>
</dbReference>
<dbReference type="AlphaFoldDB" id="A0A2T3A570"/>
<keyword evidence="9" id="KW-1185">Reference proteome</keyword>
<keyword evidence="3 6" id="KW-1133">Transmembrane helix</keyword>